<evidence type="ECO:0000313" key="3">
    <source>
        <dbReference type="Proteomes" id="UP000001444"/>
    </source>
</evidence>
<dbReference type="EMBL" id="FN554889">
    <property type="protein sequence ID" value="CBG75579.1"/>
    <property type="molecule type" value="Genomic_DNA"/>
</dbReference>
<dbReference type="STRING" id="680198.SCAB_86381"/>
<evidence type="ECO:0000256" key="1">
    <source>
        <dbReference type="SAM" id="MobiDB-lite"/>
    </source>
</evidence>
<dbReference type="HOGENOM" id="CLU_061970_2_0_11"/>
<reference evidence="2 3" key="1">
    <citation type="journal article" date="2010" name="Mol. Plant Microbe Interact.">
        <title>Streptomyces scabies 87-22 contains a coronafacic acid-like biosynthetic cluster that contributes to plant-microbe interactions.</title>
        <authorList>
            <person name="Bignell D.R."/>
            <person name="Seipke R.F."/>
            <person name="Huguet-Tapia J.C."/>
            <person name="Chambers A.H."/>
            <person name="Parry R.J."/>
            <person name="Loria R."/>
        </authorList>
    </citation>
    <scope>NUCLEOTIDE SEQUENCE [LARGE SCALE GENOMIC DNA]</scope>
    <source>
        <strain evidence="2 3">87.22</strain>
    </source>
</reference>
<protein>
    <submittedName>
        <fullName evidence="2">Uncharacterized protein</fullName>
    </submittedName>
</protein>
<accession>C9Z358</accession>
<dbReference type="AlphaFoldDB" id="C9Z358"/>
<feature type="compositionally biased region" description="Basic and acidic residues" evidence="1">
    <location>
        <begin position="284"/>
        <end position="296"/>
    </location>
</feature>
<feature type="compositionally biased region" description="Basic and acidic residues" evidence="1">
    <location>
        <begin position="308"/>
        <end position="318"/>
    </location>
</feature>
<sequence>MIMPRKGARGGGADRDVETALDELYATPPPSFVARREELTAEARADGRVEDARRIRAARRPSLAAWTANLLLRSEPEESRRFLELGRALREAYRSLDAGGIKELSEQRRSIVAVLSRQAAGLAAEAGHRLSEPVRREVEATLRAVLADEEAAGRWATGHLESALTPPTDLPGDTAGAAPSAAPLAPARSTAAPSAASRSRAKDEVAERRRQKQKQKQEREQKQEQLARAREAARAADRRVRDLRAARTDAQAVRQRARDRYDTAENDVSEAERLLRRAREELRGADRDRQRAEKECAAAAEAVSGAERTAREAARDVSRLSGRSAD</sequence>
<name>C9Z358_STRSW</name>
<dbReference type="KEGG" id="scb:SCAB_86381"/>
<feature type="region of interest" description="Disordered" evidence="1">
    <location>
        <begin position="158"/>
        <end position="269"/>
    </location>
</feature>
<evidence type="ECO:0000313" key="2">
    <source>
        <dbReference type="EMBL" id="CBG75579.1"/>
    </source>
</evidence>
<feature type="compositionally biased region" description="Low complexity" evidence="1">
    <location>
        <begin position="175"/>
        <end position="198"/>
    </location>
</feature>
<organism evidence="2 3">
    <name type="scientific">Streptomyces scabiei (strain 87.22)</name>
    <dbReference type="NCBI Taxonomy" id="680198"/>
    <lineage>
        <taxon>Bacteria</taxon>
        <taxon>Bacillati</taxon>
        <taxon>Actinomycetota</taxon>
        <taxon>Actinomycetes</taxon>
        <taxon>Kitasatosporales</taxon>
        <taxon>Streptomycetaceae</taxon>
        <taxon>Streptomyces</taxon>
    </lineage>
</organism>
<gene>
    <name evidence="2" type="ordered locus">SCAB_86381</name>
</gene>
<feature type="compositionally biased region" description="Low complexity" evidence="1">
    <location>
        <begin position="297"/>
        <end position="307"/>
    </location>
</feature>
<dbReference type="eggNOG" id="ENOG5032S7P">
    <property type="taxonomic scope" value="Bacteria"/>
</dbReference>
<keyword evidence="3" id="KW-1185">Reference proteome</keyword>
<feature type="compositionally biased region" description="Basic and acidic residues" evidence="1">
    <location>
        <begin position="215"/>
        <end position="247"/>
    </location>
</feature>
<proteinExistence type="predicted"/>
<feature type="region of interest" description="Disordered" evidence="1">
    <location>
        <begin position="284"/>
        <end position="326"/>
    </location>
</feature>
<dbReference type="Proteomes" id="UP000001444">
    <property type="component" value="Chromosome"/>
</dbReference>